<comment type="caution">
    <text evidence="2">The sequence shown here is derived from an EMBL/GenBank/DDBJ whole genome shotgun (WGS) entry which is preliminary data.</text>
</comment>
<name>A0AAV1ZYR6_9ARAC</name>
<evidence type="ECO:0000313" key="3">
    <source>
        <dbReference type="Proteomes" id="UP001497382"/>
    </source>
</evidence>
<protein>
    <submittedName>
        <fullName evidence="2">Uncharacterized protein</fullName>
    </submittedName>
</protein>
<keyword evidence="3" id="KW-1185">Reference proteome</keyword>
<feature type="compositionally biased region" description="Basic and acidic residues" evidence="1">
    <location>
        <begin position="39"/>
        <end position="48"/>
    </location>
</feature>
<evidence type="ECO:0000256" key="1">
    <source>
        <dbReference type="SAM" id="MobiDB-lite"/>
    </source>
</evidence>
<feature type="region of interest" description="Disordered" evidence="1">
    <location>
        <begin position="1"/>
        <end position="48"/>
    </location>
</feature>
<reference evidence="2 3" key="1">
    <citation type="submission" date="2024-04" db="EMBL/GenBank/DDBJ databases">
        <authorList>
            <person name="Rising A."/>
            <person name="Reimegard J."/>
            <person name="Sonavane S."/>
            <person name="Akerstrom W."/>
            <person name="Nylinder S."/>
            <person name="Hedman E."/>
            <person name="Kallberg Y."/>
        </authorList>
    </citation>
    <scope>NUCLEOTIDE SEQUENCE [LARGE SCALE GENOMIC DNA]</scope>
</reference>
<gene>
    <name evidence="2" type="ORF">LARSCL_LOCUS8115</name>
</gene>
<organism evidence="2 3">
    <name type="scientific">Larinioides sclopetarius</name>
    <dbReference type="NCBI Taxonomy" id="280406"/>
    <lineage>
        <taxon>Eukaryota</taxon>
        <taxon>Metazoa</taxon>
        <taxon>Ecdysozoa</taxon>
        <taxon>Arthropoda</taxon>
        <taxon>Chelicerata</taxon>
        <taxon>Arachnida</taxon>
        <taxon>Araneae</taxon>
        <taxon>Araneomorphae</taxon>
        <taxon>Entelegynae</taxon>
        <taxon>Araneoidea</taxon>
        <taxon>Araneidae</taxon>
        <taxon>Larinioides</taxon>
    </lineage>
</organism>
<evidence type="ECO:0000313" key="2">
    <source>
        <dbReference type="EMBL" id="CAL1275520.1"/>
    </source>
</evidence>
<sequence>MGNRGCMIPKQPSTEHRTSLKRPQLKGSIHNTKSSSNEVRTDPHSSSS</sequence>
<proteinExistence type="predicted"/>
<feature type="non-terminal residue" evidence="2">
    <location>
        <position position="48"/>
    </location>
</feature>
<accession>A0AAV1ZYR6</accession>
<dbReference type="Proteomes" id="UP001497382">
    <property type="component" value="Unassembled WGS sequence"/>
</dbReference>
<feature type="compositionally biased region" description="Polar residues" evidence="1">
    <location>
        <begin position="29"/>
        <end position="38"/>
    </location>
</feature>
<dbReference type="EMBL" id="CAXIEN010000085">
    <property type="protein sequence ID" value="CAL1275520.1"/>
    <property type="molecule type" value="Genomic_DNA"/>
</dbReference>
<dbReference type="AlphaFoldDB" id="A0AAV1ZYR6"/>